<dbReference type="EMBL" id="MWML01000359">
    <property type="protein sequence ID" value="TCG03666.1"/>
    <property type="molecule type" value="Genomic_DNA"/>
</dbReference>
<dbReference type="AlphaFoldDB" id="A0A4R0X0X5"/>
<accession>A0A4R0X0X5</accession>
<dbReference type="PANTHER" id="PTHR37844:SF2">
    <property type="entry name" value="SER_THR PROTEIN PHOSPHATASE SUPERFAMILY (AFU_ORTHOLOGUE AFUA_1G14840)"/>
    <property type="match status" value="1"/>
</dbReference>
<dbReference type="GO" id="GO:0016787">
    <property type="term" value="F:hydrolase activity"/>
    <property type="evidence" value="ECO:0007669"/>
    <property type="project" value="InterPro"/>
</dbReference>
<dbReference type="InterPro" id="IPR004843">
    <property type="entry name" value="Calcineurin-like_PHP"/>
</dbReference>
<evidence type="ECO:0000259" key="1">
    <source>
        <dbReference type="Pfam" id="PF00149"/>
    </source>
</evidence>
<evidence type="ECO:0000313" key="2">
    <source>
        <dbReference type="EMBL" id="TCG03666.1"/>
    </source>
</evidence>
<protein>
    <recommendedName>
        <fullName evidence="1">Calcineurin-like phosphoesterase domain-containing protein</fullName>
    </recommendedName>
</protein>
<dbReference type="Proteomes" id="UP000294200">
    <property type="component" value="Unassembled WGS sequence"/>
</dbReference>
<proteinExistence type="predicted"/>
<comment type="caution">
    <text evidence="2">The sequence shown here is derived from an EMBL/GenBank/DDBJ whole genome shotgun (WGS) entry which is preliminary data.</text>
</comment>
<dbReference type="Gene3D" id="3.60.21.10">
    <property type="match status" value="1"/>
</dbReference>
<name>A0A4R0X0X5_9BURK</name>
<keyword evidence="3" id="KW-1185">Reference proteome</keyword>
<dbReference type="SUPFAM" id="SSF56300">
    <property type="entry name" value="Metallo-dependent phosphatases"/>
    <property type="match status" value="1"/>
</dbReference>
<sequence length="261" mass="29157">MRIQIASDLHLEILHQSFPGYNPVTPSDADVLVLAGDVAKGTDAVEQFAHWPVPVVYVHGNHEAYGTEYDALAERIHTRAVGTAVRYLERDALVLGGVRFLGCCLWTDYALNGTRDRSMARAGRMLHDHRVIRISEGGRFRPEHALAEHERALHWLRNQLAERFDGRTVVVTHHGVAPLSVHPRFADDPVSAAFVSDLRPLLGLADVWIHGHVHDSFDYRVGPTRVIANPRGYAKNRLMARGPGDLEWENPAFDPALVIEL</sequence>
<evidence type="ECO:0000313" key="3">
    <source>
        <dbReference type="Proteomes" id="UP000294200"/>
    </source>
</evidence>
<feature type="domain" description="Calcineurin-like phosphoesterase" evidence="1">
    <location>
        <begin position="1"/>
        <end position="215"/>
    </location>
</feature>
<dbReference type="Pfam" id="PF00149">
    <property type="entry name" value="Metallophos"/>
    <property type="match status" value="1"/>
</dbReference>
<dbReference type="PANTHER" id="PTHR37844">
    <property type="entry name" value="SER/THR PROTEIN PHOSPHATASE SUPERFAMILY (AFU_ORTHOLOGUE AFUA_1G14840)"/>
    <property type="match status" value="1"/>
</dbReference>
<dbReference type="InterPro" id="IPR029052">
    <property type="entry name" value="Metallo-depent_PP-like"/>
</dbReference>
<organism evidence="2 3">
    <name type="scientific">Paraburkholderia steynii</name>
    <dbReference type="NCBI Taxonomy" id="1245441"/>
    <lineage>
        <taxon>Bacteria</taxon>
        <taxon>Pseudomonadati</taxon>
        <taxon>Pseudomonadota</taxon>
        <taxon>Betaproteobacteria</taxon>
        <taxon>Burkholderiales</taxon>
        <taxon>Burkholderiaceae</taxon>
        <taxon>Paraburkholderia</taxon>
    </lineage>
</organism>
<gene>
    <name evidence="2" type="ORF">BZM27_46670</name>
</gene>
<reference evidence="2 3" key="1">
    <citation type="submission" date="2017-02" db="EMBL/GenBank/DDBJ databases">
        <title>Paraburkholderia sophoroidis sp. nov. and Paraburkholderia steynii sp. nov. rhizobial symbionts of the fynbos legume Hypocalyptus sophoroides.</title>
        <authorList>
            <person name="Steenkamp E.T."/>
            <person name="Beukes C.W."/>
            <person name="Van Zyl E."/>
            <person name="Avontuur J."/>
            <person name="Chan W.Y."/>
            <person name="Hassen A."/>
            <person name="Palmer M."/>
            <person name="Mthombeni L."/>
            <person name="Phalane F."/>
            <person name="Sereme K."/>
            <person name="Venter S.N."/>
        </authorList>
    </citation>
    <scope>NUCLEOTIDE SEQUENCE [LARGE SCALE GENOMIC DNA]</scope>
    <source>
        <strain evidence="2 3">HC1.1ba</strain>
    </source>
</reference>